<dbReference type="GO" id="GO:0015031">
    <property type="term" value="P:protein transport"/>
    <property type="evidence" value="ECO:0007669"/>
    <property type="project" value="UniProtKB-KW"/>
</dbReference>
<evidence type="ECO:0000256" key="2">
    <source>
        <dbReference type="ARBA" id="ARBA00005811"/>
    </source>
</evidence>
<keyword evidence="3" id="KW-1003">Cell membrane</keyword>
<dbReference type="PANTHER" id="PTHR30558:SF7">
    <property type="entry name" value="TOL-PAL SYSTEM PROTEIN TOLR"/>
    <property type="match status" value="1"/>
</dbReference>
<keyword evidence="4 7" id="KW-0812">Transmembrane</keyword>
<dbReference type="AlphaFoldDB" id="A0A2G9CEF8"/>
<protein>
    <submittedName>
        <fullName evidence="9">Biopolymer transporter ExbD</fullName>
    </submittedName>
</protein>
<evidence type="ECO:0000256" key="3">
    <source>
        <dbReference type="ARBA" id="ARBA00022475"/>
    </source>
</evidence>
<dbReference type="RefSeq" id="WP_099859868.1">
    <property type="nucleotide sequence ID" value="NZ_PEOG01000007.1"/>
</dbReference>
<evidence type="ECO:0000256" key="4">
    <source>
        <dbReference type="ARBA" id="ARBA00022692"/>
    </source>
</evidence>
<name>A0A2G9CEF8_9BURK</name>
<reference evidence="9 10" key="1">
    <citation type="submission" date="2017-11" db="EMBL/GenBank/DDBJ databases">
        <title>Draft genome sequence of Mitsuaria sp. HWN-4.</title>
        <authorList>
            <person name="Gundlapally S.R."/>
        </authorList>
    </citation>
    <scope>NUCLEOTIDE SEQUENCE [LARGE SCALE GENOMIC DNA]</scope>
    <source>
        <strain evidence="9 10">HWN-4</strain>
    </source>
</reference>
<keyword evidence="7" id="KW-0813">Transport</keyword>
<dbReference type="GO" id="GO:0022857">
    <property type="term" value="F:transmembrane transporter activity"/>
    <property type="evidence" value="ECO:0007669"/>
    <property type="project" value="InterPro"/>
</dbReference>
<comment type="subcellular location">
    <subcellularLocation>
        <location evidence="1">Cell membrane</location>
        <topology evidence="1">Single-pass membrane protein</topology>
    </subcellularLocation>
    <subcellularLocation>
        <location evidence="7">Cell membrane</location>
        <topology evidence="7">Single-pass type II membrane protein</topology>
    </subcellularLocation>
</comment>
<dbReference type="Gene3D" id="3.30.420.270">
    <property type="match status" value="1"/>
</dbReference>
<evidence type="ECO:0000256" key="6">
    <source>
        <dbReference type="ARBA" id="ARBA00023136"/>
    </source>
</evidence>
<evidence type="ECO:0000256" key="5">
    <source>
        <dbReference type="ARBA" id="ARBA00022989"/>
    </source>
</evidence>
<keyword evidence="7" id="KW-0653">Protein transport</keyword>
<keyword evidence="5 8" id="KW-1133">Transmembrane helix</keyword>
<dbReference type="EMBL" id="PEOG01000007">
    <property type="protein sequence ID" value="PIM54755.1"/>
    <property type="molecule type" value="Genomic_DNA"/>
</dbReference>
<proteinExistence type="inferred from homology"/>
<evidence type="ECO:0000256" key="1">
    <source>
        <dbReference type="ARBA" id="ARBA00004162"/>
    </source>
</evidence>
<dbReference type="InterPro" id="IPR003400">
    <property type="entry name" value="ExbD"/>
</dbReference>
<dbReference type="OrthoDB" id="9798629at2"/>
<feature type="transmembrane region" description="Helical" evidence="8">
    <location>
        <begin position="21"/>
        <end position="42"/>
    </location>
</feature>
<evidence type="ECO:0000256" key="7">
    <source>
        <dbReference type="RuleBase" id="RU003879"/>
    </source>
</evidence>
<comment type="similarity">
    <text evidence="2 7">Belongs to the ExbD/TolR family.</text>
</comment>
<keyword evidence="6 8" id="KW-0472">Membrane</keyword>
<organism evidence="9 10">
    <name type="scientific">Roseateles chitinivorans</name>
    <dbReference type="NCBI Taxonomy" id="2917965"/>
    <lineage>
        <taxon>Bacteria</taxon>
        <taxon>Pseudomonadati</taxon>
        <taxon>Pseudomonadota</taxon>
        <taxon>Betaproteobacteria</taxon>
        <taxon>Burkholderiales</taxon>
        <taxon>Sphaerotilaceae</taxon>
        <taxon>Roseateles</taxon>
    </lineage>
</organism>
<evidence type="ECO:0000256" key="8">
    <source>
        <dbReference type="SAM" id="Phobius"/>
    </source>
</evidence>
<gene>
    <name evidence="9" type="ORF">CS062_02395</name>
</gene>
<sequence length="155" mass="16436">MKFGRLERREAPKPMGEINMTPLIDVMLVLLVIFIIAAPLMGSALKLDLPKSDAAAPGPGARFIALAITPEGAYLLGEDQLDAKAVRERLVQLAGRQPDAELRLSADRTVPYGKVAQLIGWAQKAGLNRIAFVAEQGEGSEAADAAPAPAPATKR</sequence>
<keyword evidence="10" id="KW-1185">Reference proteome</keyword>
<dbReference type="Pfam" id="PF02472">
    <property type="entry name" value="ExbD"/>
    <property type="match status" value="1"/>
</dbReference>
<accession>A0A2G9CEF8</accession>
<evidence type="ECO:0000313" key="10">
    <source>
        <dbReference type="Proteomes" id="UP000231501"/>
    </source>
</evidence>
<dbReference type="PANTHER" id="PTHR30558">
    <property type="entry name" value="EXBD MEMBRANE COMPONENT OF PMF-DRIVEN MACROMOLECULE IMPORT SYSTEM"/>
    <property type="match status" value="1"/>
</dbReference>
<comment type="caution">
    <text evidence="9">The sequence shown here is derived from an EMBL/GenBank/DDBJ whole genome shotgun (WGS) entry which is preliminary data.</text>
</comment>
<dbReference type="Proteomes" id="UP000231501">
    <property type="component" value="Unassembled WGS sequence"/>
</dbReference>
<dbReference type="GO" id="GO:0005886">
    <property type="term" value="C:plasma membrane"/>
    <property type="evidence" value="ECO:0007669"/>
    <property type="project" value="UniProtKB-SubCell"/>
</dbReference>
<evidence type="ECO:0000313" key="9">
    <source>
        <dbReference type="EMBL" id="PIM54755.1"/>
    </source>
</evidence>